<comment type="subcellular location">
    <subcellularLocation>
        <location evidence="1">Mitochondrion membrane</location>
    </subcellularLocation>
</comment>
<dbReference type="Gene3D" id="6.10.140.1320">
    <property type="match status" value="1"/>
</dbReference>
<dbReference type="Proteomes" id="UP000245320">
    <property type="component" value="Chromosome 13"/>
</dbReference>
<accession>A0A2U4BFF3</accession>
<dbReference type="PROSITE" id="PS51503">
    <property type="entry name" value="HIG1"/>
    <property type="match status" value="1"/>
</dbReference>
<dbReference type="AlphaFoldDB" id="A0A2U4BFF3"/>
<gene>
    <name evidence="8" type="primary">LOC101330221</name>
</gene>
<keyword evidence="7" id="KW-1185">Reference proteome</keyword>
<dbReference type="GO" id="GO:0043066">
    <property type="term" value="P:negative regulation of apoptotic process"/>
    <property type="evidence" value="ECO:0007669"/>
    <property type="project" value="TreeGrafter"/>
</dbReference>
<evidence type="ECO:0000313" key="7">
    <source>
        <dbReference type="Proteomes" id="UP000245320"/>
    </source>
</evidence>
<proteinExistence type="predicted"/>
<dbReference type="InParanoid" id="A0A2U4BFF3"/>
<evidence type="ECO:0000256" key="4">
    <source>
        <dbReference type="ARBA" id="ARBA00023136"/>
    </source>
</evidence>
<keyword evidence="3" id="KW-1133">Transmembrane helix</keyword>
<evidence type="ECO:0000259" key="6">
    <source>
        <dbReference type="PROSITE" id="PS51503"/>
    </source>
</evidence>
<feature type="compositionally biased region" description="Basic and acidic residues" evidence="5">
    <location>
        <begin position="1"/>
        <end position="11"/>
    </location>
</feature>
<dbReference type="OrthoDB" id="10003563at2759"/>
<feature type="region of interest" description="Disordered" evidence="5">
    <location>
        <begin position="1"/>
        <end position="40"/>
    </location>
</feature>
<dbReference type="PANTHER" id="PTHR12297">
    <property type="entry name" value="HYPOXIA-INDUCBILE GENE 1 HIG1 -RELATED"/>
    <property type="match status" value="1"/>
</dbReference>
<evidence type="ECO:0000313" key="8">
    <source>
        <dbReference type="RefSeq" id="XP_019791950.1"/>
    </source>
</evidence>
<organism evidence="7 8">
    <name type="scientific">Tursiops truncatus</name>
    <name type="common">Atlantic bottle-nosed dolphin</name>
    <name type="synonym">Delphinus truncatus</name>
    <dbReference type="NCBI Taxonomy" id="9739"/>
    <lineage>
        <taxon>Eukaryota</taxon>
        <taxon>Metazoa</taxon>
        <taxon>Chordata</taxon>
        <taxon>Craniata</taxon>
        <taxon>Vertebrata</taxon>
        <taxon>Euteleostomi</taxon>
        <taxon>Mammalia</taxon>
        <taxon>Eutheria</taxon>
        <taxon>Laurasiatheria</taxon>
        <taxon>Artiodactyla</taxon>
        <taxon>Whippomorpha</taxon>
        <taxon>Cetacea</taxon>
        <taxon>Odontoceti</taxon>
        <taxon>Delphinidae</taxon>
        <taxon>Tursiops</taxon>
    </lineage>
</organism>
<dbReference type="InterPro" id="IPR050355">
    <property type="entry name" value="RCF1"/>
</dbReference>
<evidence type="ECO:0000256" key="2">
    <source>
        <dbReference type="ARBA" id="ARBA00022692"/>
    </source>
</evidence>
<dbReference type="PANTHER" id="PTHR12297:SF5">
    <property type="entry name" value="HIG1 DOMAIN FAMILY MEMBER 1A, MITOCHONDRIAL"/>
    <property type="match status" value="1"/>
</dbReference>
<evidence type="ECO:0000256" key="5">
    <source>
        <dbReference type="SAM" id="MobiDB-lite"/>
    </source>
</evidence>
<evidence type="ECO:0000256" key="1">
    <source>
        <dbReference type="ARBA" id="ARBA00004325"/>
    </source>
</evidence>
<dbReference type="RefSeq" id="XP_019791950.1">
    <property type="nucleotide sequence ID" value="XM_019936391.2"/>
</dbReference>
<feature type="domain" description="HIG1" evidence="6">
    <location>
        <begin position="18"/>
        <end position="119"/>
    </location>
</feature>
<dbReference type="GO" id="GO:0031966">
    <property type="term" value="C:mitochondrial membrane"/>
    <property type="evidence" value="ECO:0007669"/>
    <property type="project" value="UniProtKB-SubCell"/>
</dbReference>
<protein>
    <submittedName>
        <fullName evidence="8">HIG1 domain family member 1A, mitochondrial-like</fullName>
    </submittedName>
</protein>
<keyword evidence="2" id="KW-0812">Transmembrane</keyword>
<sequence length="119" mass="12922">MAGLDDGRVEDAGTQIELSNGYEEDTPFSSEPAGQKHSASLGRTGKMKVLWTAERTVDRMAGFAAIVAYGLYKLKSRGNTKVSIHPIHMRVAAQGFVVGAVTLGVGYSMYREFWAKPKP</sequence>
<name>A0A2U4BFF3_TURTR</name>
<dbReference type="Pfam" id="PF04588">
    <property type="entry name" value="HIG_1_N"/>
    <property type="match status" value="1"/>
</dbReference>
<dbReference type="GO" id="GO:0097250">
    <property type="term" value="P:mitochondrial respirasome assembly"/>
    <property type="evidence" value="ECO:0007669"/>
    <property type="project" value="TreeGrafter"/>
</dbReference>
<evidence type="ECO:0000256" key="3">
    <source>
        <dbReference type="ARBA" id="ARBA00022989"/>
    </source>
</evidence>
<keyword evidence="4" id="KW-0472">Membrane</keyword>
<dbReference type="GeneID" id="101330221"/>
<dbReference type="InterPro" id="IPR007667">
    <property type="entry name" value="Hypoxia_induced_domain"/>
</dbReference>
<reference evidence="8" key="1">
    <citation type="submission" date="2025-08" db="UniProtKB">
        <authorList>
            <consortium name="RefSeq"/>
        </authorList>
    </citation>
    <scope>IDENTIFICATION</scope>
    <source>
        <tissue evidence="8">Spleen</tissue>
    </source>
</reference>